<dbReference type="Proteomes" id="UP001642464">
    <property type="component" value="Unassembled WGS sequence"/>
</dbReference>
<evidence type="ECO:0000313" key="7">
    <source>
        <dbReference type="EMBL" id="CAK9072745.1"/>
    </source>
</evidence>
<keyword evidence="8" id="KW-1185">Reference proteome</keyword>
<feature type="transmembrane region" description="Helical" evidence="6">
    <location>
        <begin position="88"/>
        <end position="111"/>
    </location>
</feature>
<name>A0ABP0P9L2_9DINO</name>
<gene>
    <name evidence="7" type="ORF">SCF082_LOCUS35737</name>
</gene>
<evidence type="ECO:0000256" key="3">
    <source>
        <dbReference type="ARBA" id="ARBA00022692"/>
    </source>
</evidence>
<comment type="caution">
    <text evidence="7">The sequence shown here is derived from an EMBL/GenBank/DDBJ whole genome shotgun (WGS) entry which is preliminary data.</text>
</comment>
<feature type="transmembrane region" description="Helical" evidence="6">
    <location>
        <begin position="61"/>
        <end position="82"/>
    </location>
</feature>
<feature type="transmembrane region" description="Helical" evidence="6">
    <location>
        <begin position="623"/>
        <end position="646"/>
    </location>
</feature>
<feature type="transmembrane region" description="Helical" evidence="6">
    <location>
        <begin position="194"/>
        <end position="213"/>
    </location>
</feature>
<keyword evidence="5 6" id="KW-0472">Membrane</keyword>
<feature type="transmembrane region" description="Helical" evidence="6">
    <location>
        <begin position="343"/>
        <end position="364"/>
    </location>
</feature>
<reference evidence="7 8" key="1">
    <citation type="submission" date="2024-02" db="EMBL/GenBank/DDBJ databases">
        <authorList>
            <person name="Chen Y."/>
            <person name="Shah S."/>
            <person name="Dougan E. K."/>
            <person name="Thang M."/>
            <person name="Chan C."/>
        </authorList>
    </citation>
    <scope>NUCLEOTIDE SEQUENCE [LARGE SCALE GENOMIC DNA]</scope>
</reference>
<protein>
    <submittedName>
        <fullName evidence="7">Vacuolar iron transporter 1 (OsVIT1)</fullName>
    </submittedName>
</protein>
<feature type="transmembrane region" description="Helical" evidence="6">
    <location>
        <begin position="233"/>
        <end position="254"/>
    </location>
</feature>
<comment type="similarity">
    <text evidence="2">Belongs to the CCC1 family.</text>
</comment>
<keyword evidence="4 6" id="KW-1133">Transmembrane helix</keyword>
<evidence type="ECO:0000313" key="8">
    <source>
        <dbReference type="Proteomes" id="UP001642464"/>
    </source>
</evidence>
<dbReference type="InterPro" id="IPR008217">
    <property type="entry name" value="Ccc1_fam"/>
</dbReference>
<dbReference type="EMBL" id="CAXAMM010034402">
    <property type="protein sequence ID" value="CAK9072745.1"/>
    <property type="molecule type" value="Genomic_DNA"/>
</dbReference>
<accession>A0ABP0P9L2</accession>
<comment type="subcellular location">
    <subcellularLocation>
        <location evidence="1">Endomembrane system</location>
        <topology evidence="1">Multi-pass membrane protein</topology>
    </subcellularLocation>
</comment>
<evidence type="ECO:0000256" key="6">
    <source>
        <dbReference type="SAM" id="Phobius"/>
    </source>
</evidence>
<evidence type="ECO:0000256" key="4">
    <source>
        <dbReference type="ARBA" id="ARBA00022989"/>
    </source>
</evidence>
<dbReference type="Pfam" id="PF01988">
    <property type="entry name" value="VIT1"/>
    <property type="match status" value="1"/>
</dbReference>
<keyword evidence="3 6" id="KW-0812">Transmembrane</keyword>
<feature type="transmembrane region" description="Helical" evidence="6">
    <location>
        <begin position="266"/>
        <end position="284"/>
    </location>
</feature>
<sequence length="673" mass="73385">MRRQKPASRSRQEWPGIQQRSIIALVPSPSWVSGECIDMHRRESAHHRPVLYIGSDYVNEVASGGINGLLMMVATVVAGIGIDLPGPHILAMGSASLISYGFSMGFGAFMVEEAKEGFARSQLEEEYNEVRAMPSAEVDEMICHYRKRGLSEEDARHVAKIFSKYEDFWVHHMMAEELGIQLPRGPTAAMKSGLATGTSFLIFGLVPLLGLVISTCLRSCAGPAWYRPQFSTAMSLTLSAFALLLLGSLVSRLVGSRTPLVSGMTMLANGFAASIMAFAVSQLLSTEMEKKALGAKVSEVDEVPQPVAKRCPKRLRLDSGSSQPGSGVQMSEPGAWPTFRHQFFLSSFMLWVAVCSAIVAWQTFSRAYVAFERMHWEVIRVFGYGLPGAQREGSREGTQDARTAGTEDVAFKAPSCSTVLRAIHFVAFATAETSKEDEGLASEIPGVGTTIPVYSLGGQRLADLAVGPDETVAALKEKLCEATGRNQLMDLASELLILQDSDIVWKTGILEGGHLQALVPRVSRFSSVSGHGSHHFGVYLNADGNASIFSWQTRVVNRREDEEHLQTTLWGSWTLSGPDNAVEVQVTQMERKVFNESVPHGWTQQTGKTDAEVTMRFSWQRRLLKFLGTAGPTSGLGILASVLLQFPDELLAAGTDDRHVFDAWYAAGTSTEP</sequence>
<evidence type="ECO:0000256" key="2">
    <source>
        <dbReference type="ARBA" id="ARBA00007049"/>
    </source>
</evidence>
<proteinExistence type="inferred from homology"/>
<evidence type="ECO:0000256" key="1">
    <source>
        <dbReference type="ARBA" id="ARBA00004127"/>
    </source>
</evidence>
<evidence type="ECO:0000256" key="5">
    <source>
        <dbReference type="ARBA" id="ARBA00023136"/>
    </source>
</evidence>
<dbReference type="PANTHER" id="PTHR31851">
    <property type="entry name" value="FE(2+)/MN(2+) TRANSPORTER PCL1"/>
    <property type="match status" value="1"/>
</dbReference>
<organism evidence="7 8">
    <name type="scientific">Durusdinium trenchii</name>
    <dbReference type="NCBI Taxonomy" id="1381693"/>
    <lineage>
        <taxon>Eukaryota</taxon>
        <taxon>Sar</taxon>
        <taxon>Alveolata</taxon>
        <taxon>Dinophyceae</taxon>
        <taxon>Suessiales</taxon>
        <taxon>Symbiodiniaceae</taxon>
        <taxon>Durusdinium</taxon>
    </lineage>
</organism>